<dbReference type="InterPro" id="IPR001421">
    <property type="entry name" value="ATP8_metazoa"/>
</dbReference>
<evidence type="ECO:0000256" key="5">
    <source>
        <dbReference type="ARBA" id="ARBA00022547"/>
    </source>
</evidence>
<organism evidence="14">
    <name type="scientific">Curculionidae sp. BMNH 1039956</name>
    <dbReference type="NCBI Taxonomy" id="1903770"/>
    <lineage>
        <taxon>Eukaryota</taxon>
        <taxon>Metazoa</taxon>
        <taxon>Ecdysozoa</taxon>
        <taxon>Arthropoda</taxon>
        <taxon>Hexapoda</taxon>
        <taxon>Insecta</taxon>
        <taxon>Pterygota</taxon>
        <taxon>Neoptera</taxon>
        <taxon>Endopterygota</taxon>
        <taxon>Coleoptera</taxon>
        <taxon>Polyphaga</taxon>
        <taxon>Cucujiformia</taxon>
        <taxon>Curculionidae</taxon>
    </lineage>
</organism>
<dbReference type="Pfam" id="PF00895">
    <property type="entry name" value="ATP-synt_8"/>
    <property type="match status" value="1"/>
</dbReference>
<evidence type="ECO:0000256" key="2">
    <source>
        <dbReference type="ARBA" id="ARBA00008892"/>
    </source>
</evidence>
<protein>
    <recommendedName>
        <fullName evidence="12">ATP synthase complex subunit 8</fullName>
    </recommendedName>
</protein>
<evidence type="ECO:0000256" key="10">
    <source>
        <dbReference type="ARBA" id="ARBA00023128"/>
    </source>
</evidence>
<reference evidence="14" key="1">
    <citation type="submission" date="2016-04" db="EMBL/GenBank/DDBJ databases">
        <title>Mitochondria of Scolytid beetles.</title>
        <authorList>
            <person name="Miller K."/>
            <person name="Linard B."/>
            <person name="Vogler A.P."/>
        </authorList>
    </citation>
    <scope>NUCLEOTIDE SEQUENCE</scope>
</reference>
<geneLocation type="mitochondrion" evidence="14"/>
<evidence type="ECO:0000256" key="3">
    <source>
        <dbReference type="ARBA" id="ARBA00011291"/>
    </source>
</evidence>
<gene>
    <name evidence="14" type="primary">atp8</name>
</gene>
<name>A0A343A5S7_9CUCU</name>
<evidence type="ECO:0000256" key="12">
    <source>
        <dbReference type="RuleBase" id="RU003661"/>
    </source>
</evidence>
<evidence type="ECO:0000256" key="1">
    <source>
        <dbReference type="ARBA" id="ARBA00004304"/>
    </source>
</evidence>
<dbReference type="EMBL" id="KX035169">
    <property type="protein sequence ID" value="AOY39906.1"/>
    <property type="molecule type" value="Genomic_DNA"/>
</dbReference>
<evidence type="ECO:0000313" key="14">
    <source>
        <dbReference type="EMBL" id="AOY39906.1"/>
    </source>
</evidence>
<keyword evidence="6 12" id="KW-0812">Transmembrane</keyword>
<keyword evidence="9 12" id="KW-0406">Ion transport</keyword>
<dbReference type="GO" id="GO:0015078">
    <property type="term" value="F:proton transmembrane transporter activity"/>
    <property type="evidence" value="ECO:0007669"/>
    <property type="project" value="InterPro"/>
</dbReference>
<accession>A0A343A5S7</accession>
<proteinExistence type="inferred from homology"/>
<keyword evidence="8 13" id="KW-1133">Transmembrane helix</keyword>
<dbReference type="AlphaFoldDB" id="A0A343A5S7"/>
<dbReference type="GO" id="GO:0045259">
    <property type="term" value="C:proton-transporting ATP synthase complex"/>
    <property type="evidence" value="ECO:0007669"/>
    <property type="project" value="UniProtKB-KW"/>
</dbReference>
<feature type="transmembrane region" description="Helical" evidence="13">
    <location>
        <begin position="6"/>
        <end position="29"/>
    </location>
</feature>
<dbReference type="GO" id="GO:0015986">
    <property type="term" value="P:proton motive force-driven ATP synthesis"/>
    <property type="evidence" value="ECO:0007669"/>
    <property type="project" value="InterPro"/>
</dbReference>
<evidence type="ECO:0000256" key="7">
    <source>
        <dbReference type="ARBA" id="ARBA00022781"/>
    </source>
</evidence>
<keyword evidence="10 12" id="KW-0496">Mitochondrion</keyword>
<evidence type="ECO:0000256" key="8">
    <source>
        <dbReference type="ARBA" id="ARBA00022989"/>
    </source>
</evidence>
<comment type="subcellular location">
    <subcellularLocation>
        <location evidence="1 12">Mitochondrion membrane</location>
        <topology evidence="1 12">Single-pass membrane protein</topology>
    </subcellularLocation>
</comment>
<keyword evidence="7 12" id="KW-0375">Hydrogen ion transport</keyword>
<keyword evidence="11 13" id="KW-0472">Membrane</keyword>
<evidence type="ECO:0000256" key="11">
    <source>
        <dbReference type="ARBA" id="ARBA00023136"/>
    </source>
</evidence>
<evidence type="ECO:0000256" key="4">
    <source>
        <dbReference type="ARBA" id="ARBA00022448"/>
    </source>
</evidence>
<evidence type="ECO:0000256" key="9">
    <source>
        <dbReference type="ARBA" id="ARBA00023065"/>
    </source>
</evidence>
<keyword evidence="4 12" id="KW-0813">Transport</keyword>
<comment type="subunit">
    <text evidence="3">F-type ATPases have 2 components, CF(1) - the catalytic core - and CF(0) - the membrane proton channel.</text>
</comment>
<evidence type="ECO:0000256" key="13">
    <source>
        <dbReference type="SAM" id="Phobius"/>
    </source>
</evidence>
<dbReference type="GO" id="GO:0031966">
    <property type="term" value="C:mitochondrial membrane"/>
    <property type="evidence" value="ECO:0007669"/>
    <property type="project" value="UniProtKB-SubCell"/>
</dbReference>
<evidence type="ECO:0000256" key="6">
    <source>
        <dbReference type="ARBA" id="ARBA00022692"/>
    </source>
</evidence>
<keyword evidence="5 12" id="KW-0138">CF(0)</keyword>
<comment type="similarity">
    <text evidence="2 12">Belongs to the ATPase protein 8 family.</text>
</comment>
<sequence length="53" mass="6519">MPQMSPYNWSIYFTLIVLFLVLMVIMNYFSNIQNIEKKNNFELNKPKSTNWKW</sequence>